<organism evidence="2 3">
    <name type="scientific">Candidatus Marsarchaeota G2 archaeon ECH_B_SAG-G06</name>
    <dbReference type="NCBI Taxonomy" id="1978166"/>
    <lineage>
        <taxon>Archaea</taxon>
        <taxon>Candidatus Marsarchaeota</taxon>
        <taxon>Candidatus Marsarchaeota group 2</taxon>
    </lineage>
</organism>
<dbReference type="Proteomes" id="UP000240582">
    <property type="component" value="Unassembled WGS sequence"/>
</dbReference>
<comment type="caution">
    <text evidence="2">The sequence shown here is derived from an EMBL/GenBank/DDBJ whole genome shotgun (WGS) entry which is preliminary data.</text>
</comment>
<dbReference type="InterPro" id="IPR042103">
    <property type="entry name" value="SerRS_1_N_sf"/>
</dbReference>
<dbReference type="Pfam" id="PF02403">
    <property type="entry name" value="Seryl_tRNA_N"/>
    <property type="match status" value="1"/>
</dbReference>
<gene>
    <name evidence="2" type="ORF">B9Q12_00100</name>
</gene>
<name>A0A2R6C3W3_9ARCH</name>
<dbReference type="InterPro" id="IPR010978">
    <property type="entry name" value="tRNA-bd_arm"/>
</dbReference>
<proteinExistence type="predicted"/>
<dbReference type="AlphaFoldDB" id="A0A2R6C3W3"/>
<reference evidence="2 3" key="1">
    <citation type="submission" date="2017-04" db="EMBL/GenBank/DDBJ databases">
        <title>Novel microbial lineages endemic to geothermal iron-oxide mats fill important gaps in the evolutionary history of Archaea.</title>
        <authorList>
            <person name="Jay Z.J."/>
            <person name="Beam J.P."/>
            <person name="Dlakic M."/>
            <person name="Rusch D.B."/>
            <person name="Kozubal M.A."/>
            <person name="Inskeep W.P."/>
        </authorList>
    </citation>
    <scope>NUCLEOTIDE SEQUENCE [LARGE SCALE GENOMIC DNA]</scope>
    <source>
        <strain evidence="2">ECH_B_SAG-G06</strain>
    </source>
</reference>
<dbReference type="GO" id="GO:0000166">
    <property type="term" value="F:nucleotide binding"/>
    <property type="evidence" value="ECO:0007669"/>
    <property type="project" value="InterPro"/>
</dbReference>
<sequence length="61" mass="7363">MLDIRLIRKDPEKVRKNIERRHKVVYLENFDKLVSVDLEQRKKQSELEGNDGDEVTIQNQR</sequence>
<protein>
    <recommendedName>
        <fullName evidence="1">Serine-tRNA synthetase type1 N-terminal domain-containing protein</fullName>
    </recommendedName>
</protein>
<evidence type="ECO:0000313" key="3">
    <source>
        <dbReference type="Proteomes" id="UP000240582"/>
    </source>
</evidence>
<accession>A0A2R6C3W3</accession>
<dbReference type="Gene3D" id="1.10.287.40">
    <property type="entry name" value="Serine-tRNA synthetase, tRNA binding domain"/>
    <property type="match status" value="1"/>
</dbReference>
<feature type="domain" description="Serine-tRNA synthetase type1 N-terminal" evidence="1">
    <location>
        <begin position="1"/>
        <end position="49"/>
    </location>
</feature>
<evidence type="ECO:0000313" key="2">
    <source>
        <dbReference type="EMBL" id="PSO05590.1"/>
    </source>
</evidence>
<dbReference type="EMBL" id="NEXN01000003">
    <property type="protein sequence ID" value="PSO05590.1"/>
    <property type="molecule type" value="Genomic_DNA"/>
</dbReference>
<evidence type="ECO:0000259" key="1">
    <source>
        <dbReference type="Pfam" id="PF02403"/>
    </source>
</evidence>
<dbReference type="InterPro" id="IPR015866">
    <property type="entry name" value="Ser-tRNA-synth_1_N"/>
</dbReference>
<dbReference type="SUPFAM" id="SSF46589">
    <property type="entry name" value="tRNA-binding arm"/>
    <property type="match status" value="1"/>
</dbReference>